<gene>
    <name evidence="1" type="ORF">pipiens_002485</name>
</gene>
<sequence>MENLHGIQLLLNAASQLEEEAVQPNETSIKFWEASFRNVIASTPRRDNPFGAFHENTHEVPVVRTMDELLLQPDLTMNETGMLVRTVDERLFRRNLFDSIENVSSCVNTGGPRLPVGGSPPSLLRNAAGNSKRSPTFLFLTTIRTQMYKKTANSSSRNL</sequence>
<comment type="caution">
    <text evidence="1">The sequence shown here is derived from an EMBL/GenBank/DDBJ whole genome shotgun (WGS) entry which is preliminary data.</text>
</comment>
<protein>
    <submittedName>
        <fullName evidence="1">Uncharacterized protein</fullName>
    </submittedName>
</protein>
<keyword evidence="2" id="KW-1185">Reference proteome</keyword>
<evidence type="ECO:0000313" key="1">
    <source>
        <dbReference type="EMBL" id="KAL1397724.1"/>
    </source>
</evidence>
<dbReference type="Proteomes" id="UP001562425">
    <property type="component" value="Unassembled WGS sequence"/>
</dbReference>
<reference evidence="1 2" key="1">
    <citation type="submission" date="2024-05" db="EMBL/GenBank/DDBJ databases">
        <title>Culex pipiens pipiens assembly and annotation.</title>
        <authorList>
            <person name="Alout H."/>
            <person name="Durand T."/>
        </authorList>
    </citation>
    <scope>NUCLEOTIDE SEQUENCE [LARGE SCALE GENOMIC DNA]</scope>
    <source>
        <strain evidence="1">HA-2024</strain>
        <tissue evidence="1">Whole body</tissue>
    </source>
</reference>
<accession>A0ABD1DH36</accession>
<name>A0ABD1DH36_CULPP</name>
<organism evidence="1 2">
    <name type="scientific">Culex pipiens pipiens</name>
    <name type="common">Northern house mosquito</name>
    <dbReference type="NCBI Taxonomy" id="38569"/>
    <lineage>
        <taxon>Eukaryota</taxon>
        <taxon>Metazoa</taxon>
        <taxon>Ecdysozoa</taxon>
        <taxon>Arthropoda</taxon>
        <taxon>Hexapoda</taxon>
        <taxon>Insecta</taxon>
        <taxon>Pterygota</taxon>
        <taxon>Neoptera</taxon>
        <taxon>Endopterygota</taxon>
        <taxon>Diptera</taxon>
        <taxon>Nematocera</taxon>
        <taxon>Culicoidea</taxon>
        <taxon>Culicidae</taxon>
        <taxon>Culicinae</taxon>
        <taxon>Culicini</taxon>
        <taxon>Culex</taxon>
        <taxon>Culex</taxon>
    </lineage>
</organism>
<dbReference type="AlphaFoldDB" id="A0ABD1DH36"/>
<dbReference type="EMBL" id="JBEHCU010006175">
    <property type="protein sequence ID" value="KAL1397724.1"/>
    <property type="molecule type" value="Genomic_DNA"/>
</dbReference>
<evidence type="ECO:0000313" key="2">
    <source>
        <dbReference type="Proteomes" id="UP001562425"/>
    </source>
</evidence>
<proteinExistence type="predicted"/>